<dbReference type="Gene3D" id="3.90.79.10">
    <property type="entry name" value="Nucleoside Triphosphate Pyrophosphohydrolase"/>
    <property type="match status" value="1"/>
</dbReference>
<dbReference type="GO" id="GO:0035539">
    <property type="term" value="F:8-oxo-7,8-dihydrodeoxyguanosine triphosphate pyrophosphatase activity"/>
    <property type="evidence" value="ECO:0007669"/>
    <property type="project" value="UniProtKB-EC"/>
</dbReference>
<dbReference type="GO" id="GO:0046872">
    <property type="term" value="F:metal ion binding"/>
    <property type="evidence" value="ECO:0007669"/>
    <property type="project" value="UniProtKB-KW"/>
</dbReference>
<keyword evidence="9" id="KW-0234">DNA repair</keyword>
<dbReference type="EMBL" id="JACHGH010000004">
    <property type="protein sequence ID" value="MBB6453209.1"/>
    <property type="molecule type" value="Genomic_DNA"/>
</dbReference>
<dbReference type="GO" id="GO:0006281">
    <property type="term" value="P:DNA repair"/>
    <property type="evidence" value="ECO:0007669"/>
    <property type="project" value="UniProtKB-KW"/>
</dbReference>
<feature type="domain" description="Nudix hydrolase" evidence="12">
    <location>
        <begin position="28"/>
        <end position="162"/>
    </location>
</feature>
<accession>A0A841Q470</accession>
<evidence type="ECO:0000313" key="13">
    <source>
        <dbReference type="EMBL" id="MBB6453209.1"/>
    </source>
</evidence>
<dbReference type="RefSeq" id="WP_174495683.1">
    <property type="nucleotide sequence ID" value="NZ_CADDWK010000004.1"/>
</dbReference>
<comment type="catalytic activity">
    <reaction evidence="10">
        <text>8-oxo-dGTP + H2O = 8-oxo-dGMP + diphosphate + H(+)</text>
        <dbReference type="Rhea" id="RHEA:31575"/>
        <dbReference type="ChEBI" id="CHEBI:15377"/>
        <dbReference type="ChEBI" id="CHEBI:15378"/>
        <dbReference type="ChEBI" id="CHEBI:33019"/>
        <dbReference type="ChEBI" id="CHEBI:63224"/>
        <dbReference type="ChEBI" id="CHEBI:77896"/>
        <dbReference type="EC" id="3.6.1.55"/>
    </reaction>
</comment>
<dbReference type="SUPFAM" id="SSF55811">
    <property type="entry name" value="Nudix"/>
    <property type="match status" value="1"/>
</dbReference>
<gene>
    <name evidence="13" type="ORF">HNQ94_001657</name>
</gene>
<evidence type="ECO:0000313" key="14">
    <source>
        <dbReference type="Proteomes" id="UP000581688"/>
    </source>
</evidence>
<dbReference type="InterPro" id="IPR000086">
    <property type="entry name" value="NUDIX_hydrolase_dom"/>
</dbReference>
<evidence type="ECO:0000259" key="12">
    <source>
        <dbReference type="PROSITE" id="PS51462"/>
    </source>
</evidence>
<evidence type="ECO:0000256" key="3">
    <source>
        <dbReference type="ARBA" id="ARBA00022457"/>
    </source>
</evidence>
<sequence>MELWDVYDQNRNKTTRVHKRGNPLANGDYHIVVHVWIKNDKGEILLTKRHPSKPHPNLWECPGGSILSGEDSLPGAIREVKEEIGIHLLESNGTLLTSERRDEFNDFYDVWLFNQSFNLEDTILQMDEVSDIKWVTQSELMLIYHANLLVPTLHYFPILFKT</sequence>
<comment type="caution">
    <text evidence="13">The sequence shown here is derived from an EMBL/GenBank/DDBJ whole genome shotgun (WGS) entry which is preliminary data.</text>
</comment>
<dbReference type="GO" id="GO:0044716">
    <property type="term" value="F:8-oxo-GDP phosphatase activity"/>
    <property type="evidence" value="ECO:0007669"/>
    <property type="project" value="TreeGrafter"/>
</dbReference>
<reference evidence="13 14" key="1">
    <citation type="submission" date="2020-08" db="EMBL/GenBank/DDBJ databases">
        <title>Genomic Encyclopedia of Type Strains, Phase IV (KMG-IV): sequencing the most valuable type-strain genomes for metagenomic binning, comparative biology and taxonomic classification.</title>
        <authorList>
            <person name="Goeker M."/>
        </authorList>
    </citation>
    <scope>NUCLEOTIDE SEQUENCE [LARGE SCALE GENOMIC DNA]</scope>
    <source>
        <strain evidence="13 14">DSM 19612</strain>
    </source>
</reference>
<evidence type="ECO:0000256" key="10">
    <source>
        <dbReference type="ARBA" id="ARBA00035861"/>
    </source>
</evidence>
<dbReference type="EC" id="3.6.1.55" evidence="11"/>
<evidence type="ECO:0000256" key="4">
    <source>
        <dbReference type="ARBA" id="ARBA00022705"/>
    </source>
</evidence>
<dbReference type="PROSITE" id="PS51462">
    <property type="entry name" value="NUDIX"/>
    <property type="match status" value="1"/>
</dbReference>
<dbReference type="GO" id="GO:0044715">
    <property type="term" value="F:8-oxo-dGDP phosphatase activity"/>
    <property type="evidence" value="ECO:0007669"/>
    <property type="project" value="TreeGrafter"/>
</dbReference>
<evidence type="ECO:0000256" key="11">
    <source>
        <dbReference type="ARBA" id="ARBA00038905"/>
    </source>
</evidence>
<keyword evidence="6" id="KW-0227">DNA damage</keyword>
<dbReference type="CDD" id="cd04693">
    <property type="entry name" value="NUDIX_Hydrolase"/>
    <property type="match status" value="1"/>
</dbReference>
<dbReference type="PANTHER" id="PTHR47707:SF1">
    <property type="entry name" value="NUDIX HYDROLASE FAMILY PROTEIN"/>
    <property type="match status" value="1"/>
</dbReference>
<name>A0A841Q470_9BACI</name>
<evidence type="ECO:0000256" key="1">
    <source>
        <dbReference type="ARBA" id="ARBA00001946"/>
    </source>
</evidence>
<evidence type="ECO:0000256" key="8">
    <source>
        <dbReference type="ARBA" id="ARBA00022842"/>
    </source>
</evidence>
<protein>
    <recommendedName>
        <fullName evidence="11">8-oxo-dGTP diphosphatase</fullName>
        <ecNumber evidence="11">3.6.1.55</ecNumber>
    </recommendedName>
</protein>
<dbReference type="AlphaFoldDB" id="A0A841Q470"/>
<keyword evidence="5" id="KW-0479">Metal-binding</keyword>
<dbReference type="GO" id="GO:0008413">
    <property type="term" value="F:8-oxo-7,8-dihydroguanosine triphosphate pyrophosphatase activity"/>
    <property type="evidence" value="ECO:0007669"/>
    <property type="project" value="TreeGrafter"/>
</dbReference>
<keyword evidence="14" id="KW-1185">Reference proteome</keyword>
<dbReference type="InterPro" id="IPR015797">
    <property type="entry name" value="NUDIX_hydrolase-like_dom_sf"/>
</dbReference>
<evidence type="ECO:0000256" key="2">
    <source>
        <dbReference type="ARBA" id="ARBA00005582"/>
    </source>
</evidence>
<evidence type="ECO:0000256" key="9">
    <source>
        <dbReference type="ARBA" id="ARBA00023204"/>
    </source>
</evidence>
<evidence type="ECO:0000256" key="5">
    <source>
        <dbReference type="ARBA" id="ARBA00022723"/>
    </source>
</evidence>
<dbReference type="PANTHER" id="PTHR47707">
    <property type="entry name" value="8-OXO-DGTP DIPHOSPHATASE"/>
    <property type="match status" value="1"/>
</dbReference>
<keyword evidence="8" id="KW-0460">Magnesium</keyword>
<dbReference type="InterPro" id="IPR047127">
    <property type="entry name" value="MutT-like"/>
</dbReference>
<dbReference type="PROSITE" id="PS00893">
    <property type="entry name" value="NUDIX_BOX"/>
    <property type="match status" value="1"/>
</dbReference>
<keyword evidence="4" id="KW-0235">DNA replication</keyword>
<proteinExistence type="inferred from homology"/>
<evidence type="ECO:0000256" key="6">
    <source>
        <dbReference type="ARBA" id="ARBA00022763"/>
    </source>
</evidence>
<dbReference type="Pfam" id="PF00293">
    <property type="entry name" value="NUDIX"/>
    <property type="match status" value="1"/>
</dbReference>
<comment type="similarity">
    <text evidence="2">Belongs to the Nudix hydrolase family.</text>
</comment>
<dbReference type="Proteomes" id="UP000581688">
    <property type="component" value="Unassembled WGS sequence"/>
</dbReference>
<keyword evidence="7" id="KW-0378">Hydrolase</keyword>
<organism evidence="13 14">
    <name type="scientific">Salirhabdus euzebyi</name>
    <dbReference type="NCBI Taxonomy" id="394506"/>
    <lineage>
        <taxon>Bacteria</taxon>
        <taxon>Bacillati</taxon>
        <taxon>Bacillota</taxon>
        <taxon>Bacilli</taxon>
        <taxon>Bacillales</taxon>
        <taxon>Bacillaceae</taxon>
        <taxon>Salirhabdus</taxon>
    </lineage>
</organism>
<dbReference type="GO" id="GO:0006260">
    <property type="term" value="P:DNA replication"/>
    <property type="evidence" value="ECO:0007669"/>
    <property type="project" value="UniProtKB-KW"/>
</dbReference>
<comment type="cofactor">
    <cofactor evidence="1">
        <name>Mg(2+)</name>
        <dbReference type="ChEBI" id="CHEBI:18420"/>
    </cofactor>
</comment>
<dbReference type="InterPro" id="IPR020084">
    <property type="entry name" value="NUDIX_hydrolase_CS"/>
</dbReference>
<keyword evidence="3" id="KW-0515">Mutator protein</keyword>
<evidence type="ECO:0000256" key="7">
    <source>
        <dbReference type="ARBA" id="ARBA00022801"/>
    </source>
</evidence>